<dbReference type="InterPro" id="IPR013210">
    <property type="entry name" value="LRR_N_plant-typ"/>
</dbReference>
<comment type="subcellular location">
    <subcellularLocation>
        <location evidence="1">Membrane</location>
        <topology evidence="1">Single-pass type I membrane protein</topology>
    </subcellularLocation>
</comment>
<dbReference type="GeneID" id="107434782"/>
<dbReference type="PRINTS" id="PR00019">
    <property type="entry name" value="LEURICHRPT"/>
</dbReference>
<feature type="signal peptide" evidence="10">
    <location>
        <begin position="1"/>
        <end position="19"/>
    </location>
</feature>
<accession>A0ABM3II47</accession>
<dbReference type="InterPro" id="IPR046956">
    <property type="entry name" value="RLP23-like"/>
</dbReference>
<evidence type="ECO:0000259" key="11">
    <source>
        <dbReference type="Pfam" id="PF08263"/>
    </source>
</evidence>
<keyword evidence="2" id="KW-0433">Leucine-rich repeat</keyword>
<keyword evidence="8" id="KW-0675">Receptor</keyword>
<proteinExistence type="predicted"/>
<dbReference type="InterPro" id="IPR032675">
    <property type="entry name" value="LRR_dom_sf"/>
</dbReference>
<dbReference type="PANTHER" id="PTHR48061:SF12">
    <property type="entry name" value="DISEASE RESISTANCE LIKE PROTEIN"/>
    <property type="match status" value="1"/>
</dbReference>
<evidence type="ECO:0000256" key="1">
    <source>
        <dbReference type="ARBA" id="ARBA00004479"/>
    </source>
</evidence>
<keyword evidence="3" id="KW-0812">Transmembrane</keyword>
<reference evidence="13" key="2">
    <citation type="submission" date="2025-08" db="UniProtKB">
        <authorList>
            <consortium name="RefSeq"/>
        </authorList>
    </citation>
    <scope>IDENTIFICATION</scope>
    <source>
        <tissue evidence="13">Seedling</tissue>
    </source>
</reference>
<dbReference type="Gene3D" id="3.80.10.10">
    <property type="entry name" value="Ribonuclease Inhibitor"/>
    <property type="match status" value="2"/>
</dbReference>
<keyword evidence="6" id="KW-1133">Transmembrane helix</keyword>
<evidence type="ECO:0000256" key="5">
    <source>
        <dbReference type="ARBA" id="ARBA00022737"/>
    </source>
</evidence>
<dbReference type="SUPFAM" id="SSF52058">
    <property type="entry name" value="L domain-like"/>
    <property type="match status" value="2"/>
</dbReference>
<evidence type="ECO:0000256" key="6">
    <source>
        <dbReference type="ARBA" id="ARBA00022989"/>
    </source>
</evidence>
<feature type="domain" description="Leucine-rich repeat-containing N-terminal plant-type" evidence="11">
    <location>
        <begin position="37"/>
        <end position="86"/>
    </location>
</feature>
<feature type="chain" id="PRO_5047081730" evidence="10">
    <location>
        <begin position="20"/>
        <end position="616"/>
    </location>
</feature>
<evidence type="ECO:0000256" key="8">
    <source>
        <dbReference type="ARBA" id="ARBA00023170"/>
    </source>
</evidence>
<dbReference type="Pfam" id="PF00560">
    <property type="entry name" value="LRR_1"/>
    <property type="match status" value="3"/>
</dbReference>
<evidence type="ECO:0000256" key="10">
    <source>
        <dbReference type="SAM" id="SignalP"/>
    </source>
</evidence>
<dbReference type="PANTHER" id="PTHR48061">
    <property type="entry name" value="LEUCINE-RICH REPEAT RECEPTOR PROTEIN KINASE EMS1-LIKE-RELATED"/>
    <property type="match status" value="1"/>
</dbReference>
<dbReference type="Proteomes" id="UP001652623">
    <property type="component" value="Chromosome 2"/>
</dbReference>
<evidence type="ECO:0000313" key="13">
    <source>
        <dbReference type="RefSeq" id="XP_048328880.2"/>
    </source>
</evidence>
<reference evidence="12" key="1">
    <citation type="submission" date="2025-05" db="UniProtKB">
        <authorList>
            <consortium name="RefSeq"/>
        </authorList>
    </citation>
    <scope>NUCLEOTIDE SEQUENCE [LARGE SCALE GENOMIC DNA]</scope>
</reference>
<evidence type="ECO:0000256" key="7">
    <source>
        <dbReference type="ARBA" id="ARBA00023136"/>
    </source>
</evidence>
<sequence length="616" mass="69251">MELSLRLVSFLCVLLKLLALEIMVANSFTSFQPSCHDYERSALLQFKESFVIVNKSASLCDPKILQWNSYGVNTSNCCLWDGVQCDEVTGHVIGLDLSRSCLFGSINSNSTLFNLVHLQRLNLADFLRHQNQVRWISLSNNKISGEIPKWMWNTSTDTLDFLPIANNFITGSQPAIIPWVNMKVYIVSFNMLQGVPPIPPPCIENYNASENMLSGEISNMFCNLSSLYFLDLSGNALSGMIPKCWGNLSNSLYVLSLKNNFFQGIIPEICSNSASNLRIIDLSYNKLQGQLPRSLSNCMMLEGIVISNNQLKDVFPSWLGSLPVLKILTLQQNEFYGVIGKPKNYLEFPKLQVIDISFNYFTGELPSHYILCWNAMKDIDPHPLTYLSVTLNYTTTDFDWVQVDNRYAITITTKGVKRYYGAIQDIFTFIDMSSNRFEGQISELFGNLKGLYSLNLSNNLLTGCIPSSLGNLTVLESLDLSQNKLSGEIPKQLKQLGFLERFNVSHNNLTGRIPQGKQFDAFESSSFEGNPGLCGDPLLRKCGYSGPPSLPPSVFEENDDPDSLMELDWKVVLIGFVSGVVAGVALGDIVTIRRHGWLVKLSYKGRRQRTHQRNWR</sequence>
<protein>
    <submittedName>
        <fullName evidence="13">Receptor like protein 27-like</fullName>
    </submittedName>
</protein>
<organism evidence="12 13">
    <name type="scientific">Ziziphus jujuba</name>
    <name type="common">Chinese jujube</name>
    <name type="synonym">Ziziphus sativa</name>
    <dbReference type="NCBI Taxonomy" id="326968"/>
    <lineage>
        <taxon>Eukaryota</taxon>
        <taxon>Viridiplantae</taxon>
        <taxon>Streptophyta</taxon>
        <taxon>Embryophyta</taxon>
        <taxon>Tracheophyta</taxon>
        <taxon>Spermatophyta</taxon>
        <taxon>Magnoliopsida</taxon>
        <taxon>eudicotyledons</taxon>
        <taxon>Gunneridae</taxon>
        <taxon>Pentapetalae</taxon>
        <taxon>rosids</taxon>
        <taxon>fabids</taxon>
        <taxon>Rosales</taxon>
        <taxon>Rhamnaceae</taxon>
        <taxon>Paliureae</taxon>
        <taxon>Ziziphus</taxon>
    </lineage>
</organism>
<evidence type="ECO:0000313" key="12">
    <source>
        <dbReference type="Proteomes" id="UP001652623"/>
    </source>
</evidence>
<gene>
    <name evidence="13" type="primary">LOC107434782</name>
</gene>
<dbReference type="Pfam" id="PF08263">
    <property type="entry name" value="LRRNT_2"/>
    <property type="match status" value="1"/>
</dbReference>
<dbReference type="RefSeq" id="XP_048328880.2">
    <property type="nucleotide sequence ID" value="XM_048472923.2"/>
</dbReference>
<evidence type="ECO:0000256" key="9">
    <source>
        <dbReference type="ARBA" id="ARBA00023180"/>
    </source>
</evidence>
<evidence type="ECO:0000256" key="3">
    <source>
        <dbReference type="ARBA" id="ARBA00022692"/>
    </source>
</evidence>
<keyword evidence="9" id="KW-0325">Glycoprotein</keyword>
<keyword evidence="12" id="KW-1185">Reference proteome</keyword>
<keyword evidence="7" id="KW-0472">Membrane</keyword>
<dbReference type="InterPro" id="IPR001611">
    <property type="entry name" value="Leu-rich_rpt"/>
</dbReference>
<dbReference type="Pfam" id="PF13855">
    <property type="entry name" value="LRR_8"/>
    <property type="match status" value="2"/>
</dbReference>
<keyword evidence="4 10" id="KW-0732">Signal</keyword>
<evidence type="ECO:0000256" key="4">
    <source>
        <dbReference type="ARBA" id="ARBA00022729"/>
    </source>
</evidence>
<name>A0ABM3II47_ZIZJJ</name>
<keyword evidence="5" id="KW-0677">Repeat</keyword>
<evidence type="ECO:0000256" key="2">
    <source>
        <dbReference type="ARBA" id="ARBA00022614"/>
    </source>
</evidence>